<dbReference type="SUPFAM" id="SSF110857">
    <property type="entry name" value="Gamma-glutamyl cyclotransferase-like"/>
    <property type="match status" value="1"/>
</dbReference>
<evidence type="ECO:0000313" key="3">
    <source>
        <dbReference type="Proteomes" id="UP001595555"/>
    </source>
</evidence>
<protein>
    <submittedName>
        <fullName evidence="2">Gamma-glutamylcyclotransferase</fullName>
    </submittedName>
</protein>
<dbReference type="CDD" id="cd06661">
    <property type="entry name" value="GGCT_like"/>
    <property type="match status" value="1"/>
</dbReference>
<proteinExistence type="predicted"/>
<dbReference type="InterPro" id="IPR009288">
    <property type="entry name" value="AIG2-like_dom"/>
</dbReference>
<dbReference type="EMBL" id="JBHRTF010000002">
    <property type="protein sequence ID" value="MFC3114516.1"/>
    <property type="molecule type" value="Genomic_DNA"/>
</dbReference>
<evidence type="ECO:0000313" key="2">
    <source>
        <dbReference type="EMBL" id="MFC3114516.1"/>
    </source>
</evidence>
<reference evidence="3" key="1">
    <citation type="journal article" date="2019" name="Int. J. Syst. Evol. Microbiol.">
        <title>The Global Catalogue of Microorganisms (GCM) 10K type strain sequencing project: providing services to taxonomists for standard genome sequencing and annotation.</title>
        <authorList>
            <consortium name="The Broad Institute Genomics Platform"/>
            <consortium name="The Broad Institute Genome Sequencing Center for Infectious Disease"/>
            <person name="Wu L."/>
            <person name="Ma J."/>
        </authorList>
    </citation>
    <scope>NUCLEOTIDE SEQUENCE [LARGE SCALE GENOMIC DNA]</scope>
    <source>
        <strain evidence="3">KCTC 52237</strain>
    </source>
</reference>
<dbReference type="RefSeq" id="WP_378115931.1">
    <property type="nucleotide sequence ID" value="NZ_JBHRTF010000002.1"/>
</dbReference>
<dbReference type="Gene3D" id="3.10.490.10">
    <property type="entry name" value="Gamma-glutamyl cyclotransferase-like"/>
    <property type="match status" value="1"/>
</dbReference>
<dbReference type="Proteomes" id="UP001595555">
    <property type="component" value="Unassembled WGS sequence"/>
</dbReference>
<feature type="domain" description="Gamma-glutamylcyclotransferase AIG2-like" evidence="1">
    <location>
        <begin position="7"/>
        <end position="129"/>
    </location>
</feature>
<keyword evidence="3" id="KW-1185">Reference proteome</keyword>
<name>A0ABV7FCP9_9GAMM</name>
<evidence type="ECO:0000259" key="1">
    <source>
        <dbReference type="Pfam" id="PF06094"/>
    </source>
</evidence>
<dbReference type="InterPro" id="IPR013024">
    <property type="entry name" value="GGCT-like"/>
</dbReference>
<sequence>MNDDLYLFVYGTLRRACATGAHQTYLAGAQFIDTAKVEGNLYRVSYYPALVLTNAGRMVTGEVYRLACAAQLEALDIYEECTFPALPAQEYQRISIPLITDKGIKINAWIYAYQRNCEQLELISSGDFLNP</sequence>
<organism evidence="2 3">
    <name type="scientific">Cellvibrio fontiphilus</name>
    <dbReference type="NCBI Taxonomy" id="1815559"/>
    <lineage>
        <taxon>Bacteria</taxon>
        <taxon>Pseudomonadati</taxon>
        <taxon>Pseudomonadota</taxon>
        <taxon>Gammaproteobacteria</taxon>
        <taxon>Cellvibrionales</taxon>
        <taxon>Cellvibrionaceae</taxon>
        <taxon>Cellvibrio</taxon>
    </lineage>
</organism>
<dbReference type="InterPro" id="IPR036568">
    <property type="entry name" value="GGCT-like_sf"/>
</dbReference>
<comment type="caution">
    <text evidence="2">The sequence shown here is derived from an EMBL/GenBank/DDBJ whole genome shotgun (WGS) entry which is preliminary data.</text>
</comment>
<gene>
    <name evidence="2" type="ORF">ACFODX_03040</name>
</gene>
<accession>A0ABV7FCP9</accession>
<dbReference type="Pfam" id="PF06094">
    <property type="entry name" value="GGACT"/>
    <property type="match status" value="1"/>
</dbReference>